<dbReference type="PIRSF" id="PIRSF000294">
    <property type="entry name" value="Cytochrome-c_peroxidase"/>
    <property type="match status" value="1"/>
</dbReference>
<dbReference type="GO" id="GO:0042597">
    <property type="term" value="C:periplasmic space"/>
    <property type="evidence" value="ECO:0007669"/>
    <property type="project" value="UniProtKB-SubCell"/>
</dbReference>
<dbReference type="GO" id="GO:0020037">
    <property type="term" value="F:heme binding"/>
    <property type="evidence" value="ECO:0007669"/>
    <property type="project" value="InterPro"/>
</dbReference>
<dbReference type="EC" id="1.11.1.5" evidence="11"/>
<dbReference type="PANTHER" id="PTHR30600">
    <property type="entry name" value="CYTOCHROME C PEROXIDASE-RELATED"/>
    <property type="match status" value="1"/>
</dbReference>
<evidence type="ECO:0000256" key="3">
    <source>
        <dbReference type="ARBA" id="ARBA00022723"/>
    </source>
</evidence>
<keyword evidence="2 8" id="KW-0349">Heme</keyword>
<protein>
    <submittedName>
        <fullName evidence="11">Cytochrome C peroxidase</fullName>
        <ecNumber evidence="11">1.11.1.5</ecNumber>
    </submittedName>
</protein>
<gene>
    <name evidence="11" type="primary">ccpA</name>
    <name evidence="11" type="ordered locus">CHU_0523</name>
</gene>
<feature type="domain" description="Cytochrome c" evidence="10">
    <location>
        <begin position="218"/>
        <end position="340"/>
    </location>
</feature>
<keyword evidence="5" id="KW-0574">Periplasm</keyword>
<feature type="binding site" description="covalent" evidence="8">
    <location>
        <position position="237"/>
    </location>
    <ligand>
        <name>heme c</name>
        <dbReference type="ChEBI" id="CHEBI:61717"/>
        <label>2</label>
    </ligand>
</feature>
<proteinExistence type="predicted"/>
<dbReference type="OrthoDB" id="9805202at2"/>
<evidence type="ECO:0000256" key="6">
    <source>
        <dbReference type="ARBA" id="ARBA00023002"/>
    </source>
</evidence>
<dbReference type="Proteomes" id="UP000001822">
    <property type="component" value="Chromosome"/>
</dbReference>
<dbReference type="GO" id="GO:0004130">
    <property type="term" value="F:cytochrome-c peroxidase activity"/>
    <property type="evidence" value="ECO:0007669"/>
    <property type="project" value="UniProtKB-EC"/>
</dbReference>
<dbReference type="GO" id="GO:0046872">
    <property type="term" value="F:metal ion binding"/>
    <property type="evidence" value="ECO:0007669"/>
    <property type="project" value="UniProtKB-KW"/>
</dbReference>
<keyword evidence="4" id="KW-0732">Signal</keyword>
<evidence type="ECO:0000256" key="2">
    <source>
        <dbReference type="ARBA" id="ARBA00022617"/>
    </source>
</evidence>
<accession>A0A6N4SNE8</accession>
<organism evidence="11 12">
    <name type="scientific">Cytophaga hutchinsonii (strain ATCC 33406 / DSM 1761 / CIP 103989 / NBRC 15051 / NCIMB 9469 / D465)</name>
    <dbReference type="NCBI Taxonomy" id="269798"/>
    <lineage>
        <taxon>Bacteria</taxon>
        <taxon>Pseudomonadati</taxon>
        <taxon>Bacteroidota</taxon>
        <taxon>Cytophagia</taxon>
        <taxon>Cytophagales</taxon>
        <taxon>Cytophagaceae</taxon>
        <taxon>Cytophaga</taxon>
    </lineage>
</organism>
<evidence type="ECO:0000256" key="8">
    <source>
        <dbReference type="PIRSR" id="PIRSR000294-1"/>
    </source>
</evidence>
<dbReference type="GO" id="GO:0009055">
    <property type="term" value="F:electron transfer activity"/>
    <property type="evidence" value="ECO:0007669"/>
    <property type="project" value="InterPro"/>
</dbReference>
<dbReference type="InterPro" id="IPR036909">
    <property type="entry name" value="Cyt_c-like_dom_sf"/>
</dbReference>
<evidence type="ECO:0000256" key="4">
    <source>
        <dbReference type="ARBA" id="ARBA00022729"/>
    </source>
</evidence>
<comment type="cofactor">
    <cofactor evidence="8">
        <name>heme</name>
        <dbReference type="ChEBI" id="CHEBI:30413"/>
    </cofactor>
    <text evidence="8">Binds 2 heme groups.</text>
</comment>
<evidence type="ECO:0000256" key="1">
    <source>
        <dbReference type="ARBA" id="ARBA00004418"/>
    </source>
</evidence>
<dbReference type="InterPro" id="IPR051395">
    <property type="entry name" value="Cytochrome_c_Peroxidase/MauG"/>
</dbReference>
<dbReference type="Gene3D" id="1.10.760.10">
    <property type="entry name" value="Cytochrome c-like domain"/>
    <property type="match status" value="2"/>
</dbReference>
<keyword evidence="7 9" id="KW-0408">Iron</keyword>
<dbReference type="AlphaFoldDB" id="A0A6N4SNE8"/>
<keyword evidence="3 9" id="KW-0479">Metal-binding</keyword>
<comment type="PTM">
    <text evidence="8">Binds 2 heme groups per subunit.</text>
</comment>
<evidence type="ECO:0000256" key="7">
    <source>
        <dbReference type="ARBA" id="ARBA00023004"/>
    </source>
</evidence>
<feature type="binding site" description="axial binding residue" evidence="9">
    <location>
        <position position="238"/>
    </location>
    <ligand>
        <name>heme c</name>
        <dbReference type="ChEBI" id="CHEBI:61717"/>
        <label>2</label>
    </ligand>
    <ligandPart>
        <name>Fe</name>
        <dbReference type="ChEBI" id="CHEBI:18248"/>
    </ligandPart>
</feature>
<keyword evidence="6 11" id="KW-0560">Oxidoreductase</keyword>
<evidence type="ECO:0000256" key="5">
    <source>
        <dbReference type="ARBA" id="ARBA00022764"/>
    </source>
</evidence>
<evidence type="ECO:0000313" key="12">
    <source>
        <dbReference type="Proteomes" id="UP000001822"/>
    </source>
</evidence>
<evidence type="ECO:0000256" key="9">
    <source>
        <dbReference type="PIRSR" id="PIRSR000294-2"/>
    </source>
</evidence>
<feature type="binding site" description="covalent" evidence="8">
    <location>
        <position position="234"/>
    </location>
    <ligand>
        <name>heme c</name>
        <dbReference type="ChEBI" id="CHEBI:61717"/>
        <label>2</label>
    </ligand>
</feature>
<feature type="binding site" description="covalent" evidence="8">
    <location>
        <position position="91"/>
    </location>
    <ligand>
        <name>heme c</name>
        <dbReference type="ChEBI" id="CHEBI:61717"/>
        <label>1</label>
    </ligand>
</feature>
<evidence type="ECO:0000259" key="10">
    <source>
        <dbReference type="PROSITE" id="PS51007"/>
    </source>
</evidence>
<dbReference type="SUPFAM" id="SSF46626">
    <property type="entry name" value="Cytochrome c"/>
    <property type="match status" value="2"/>
</dbReference>
<dbReference type="PANTHER" id="PTHR30600:SF14">
    <property type="entry name" value="CYTOCHROME C PEROXIDASE"/>
    <property type="match status" value="1"/>
</dbReference>
<dbReference type="PROSITE" id="PS51007">
    <property type="entry name" value="CYTC"/>
    <property type="match status" value="1"/>
</dbReference>
<dbReference type="Pfam" id="PF03150">
    <property type="entry name" value="CCP_MauG"/>
    <property type="match status" value="1"/>
</dbReference>
<dbReference type="InterPro" id="IPR004852">
    <property type="entry name" value="Di-haem_cyt_c_peroxidsae"/>
</dbReference>
<keyword evidence="12" id="KW-1185">Reference proteome</keyword>
<name>A0A6N4SNE8_CYTH3</name>
<feature type="binding site" description="covalent" evidence="8">
    <location>
        <position position="88"/>
    </location>
    <ligand>
        <name>heme c</name>
        <dbReference type="ChEBI" id="CHEBI:61717"/>
        <label>1</label>
    </ligand>
</feature>
<dbReference type="InterPro" id="IPR009056">
    <property type="entry name" value="Cyt_c-like_dom"/>
</dbReference>
<feature type="binding site" description="axial binding residue" evidence="9">
    <location>
        <position position="92"/>
    </location>
    <ligand>
        <name>heme c</name>
        <dbReference type="ChEBI" id="CHEBI:61717"/>
        <label>1</label>
    </ligand>
    <ligandPart>
        <name>Fe</name>
        <dbReference type="ChEBI" id="CHEBI:18248"/>
    </ligandPart>
</feature>
<dbReference type="PROSITE" id="PS51257">
    <property type="entry name" value="PROKAR_LIPOPROTEIN"/>
    <property type="match status" value="1"/>
</dbReference>
<keyword evidence="11" id="KW-0575">Peroxidase</keyword>
<evidence type="ECO:0000313" key="11">
    <source>
        <dbReference type="EMBL" id="ABG57810.1"/>
    </source>
</evidence>
<reference evidence="11 12" key="1">
    <citation type="journal article" date="2007" name="Appl. Environ. Microbiol.">
        <title>Genome sequence of the cellulolytic gliding bacterium Cytophaga hutchinsonii.</title>
        <authorList>
            <person name="Xie G."/>
            <person name="Bruce D.C."/>
            <person name="Challacombe J.F."/>
            <person name="Chertkov O."/>
            <person name="Detter J.C."/>
            <person name="Gilna P."/>
            <person name="Han C.S."/>
            <person name="Lucas S."/>
            <person name="Misra M."/>
            <person name="Myers G.L."/>
            <person name="Richardson P."/>
            <person name="Tapia R."/>
            <person name="Thayer N."/>
            <person name="Thompson L.S."/>
            <person name="Brettin T.S."/>
            <person name="Henrissat B."/>
            <person name="Wilson D.B."/>
            <person name="McBride M.J."/>
        </authorList>
    </citation>
    <scope>NUCLEOTIDE SEQUENCE [LARGE SCALE GENOMIC DNA]</scope>
    <source>
        <strain evidence="12">ATCC 33406 / DSM 1761 / CIP 103989 / NBRC 15051 / NCIMB 9469 / D465</strain>
    </source>
</reference>
<dbReference type="KEGG" id="chu:CHU_0523"/>
<dbReference type="RefSeq" id="WP_011583926.1">
    <property type="nucleotide sequence ID" value="NC_008255.1"/>
</dbReference>
<dbReference type="InterPro" id="IPR026259">
    <property type="entry name" value="MauG/Cytc_peroxidase"/>
</dbReference>
<sequence length="343" mass="38644">MIKQNTTCTIYTRGCFIFLWCILLLSCRRGNDPADEIAEGNKIISLQVPKGLLYPDVPADNQPTKNRIELGRMLFFDPILSRDSSVSCSTCHQTDKFFADNLKVSVGIEGRKGTRNAPSLINVAYQPSMFWDGGNPTLEQQVIAPIDNHDEFDFDVNSIVAKLKVHPLYANLFQQAYDQEPGVYSLTRAIACFERTLLAADSRYDDYLQNGNGNALSASEIRGMNLFFSEEGECFHCHQGALFTDYSFRNNGLYMQYADSGRARITQDLSDIGKFKVPSLRNAEMTAPYMHDGSIQTLEEVVEHYSRGGVRHPNKSPIIQPLNLNAQQKEDLVNFIKSLTDKR</sequence>
<dbReference type="EMBL" id="CP000383">
    <property type="protein sequence ID" value="ABG57810.1"/>
    <property type="molecule type" value="Genomic_DNA"/>
</dbReference>
<comment type="subcellular location">
    <subcellularLocation>
        <location evidence="1">Periplasm</location>
    </subcellularLocation>
</comment>